<evidence type="ECO:0000313" key="2">
    <source>
        <dbReference type="EMBL" id="GAA0186756.1"/>
    </source>
</evidence>
<keyword evidence="2" id="KW-0472">Membrane</keyword>
<dbReference type="PANTHER" id="PTHR11439">
    <property type="entry name" value="GAG-POL-RELATED RETROTRANSPOSON"/>
    <property type="match status" value="1"/>
</dbReference>
<dbReference type="EMBL" id="BAABME010014003">
    <property type="protein sequence ID" value="GAA0186756.1"/>
    <property type="molecule type" value="Genomic_DNA"/>
</dbReference>
<dbReference type="InterPro" id="IPR013103">
    <property type="entry name" value="RVT_2"/>
</dbReference>
<dbReference type="CDD" id="cd09272">
    <property type="entry name" value="RNase_HI_RT_Ty1"/>
    <property type="match status" value="1"/>
</dbReference>
<protein>
    <submittedName>
        <fullName evidence="2">Transmembrane signal receptor</fullName>
    </submittedName>
</protein>
<sequence>MMKPFPTLEAKRGYEFYSVDASALLSNRHVVQGRGRGAYHHNGACRCNHQQQIIIAFPTDCVLPVLHTHVPSHIFFLAHTNVTSPDASRFSSEICPSLITSLETSNDILPTRSHRVTSAPTHLKDYLCYNVHKSFGLQSNFDNLHFPTTFVASISSLIEPTTYKVASKELEALTANGTWVYMPLPPGKRLVSCRWVYIINQKADGSIERFKARLVAKGFTQKHGIDYHETFSPMVKMSTVRCVLVVAAFNHWNLYQLDVNNAFLHGESAKEVYLRPPDGVEVPQGTVCRIRYTDTHSITQLKLQLHKKFSIKDLGFLQCKFVSDMIKENGILQQEKAHKLCLTPLPLNTKLHPHEGAELQLNFLTNTRPDIAFSVQTLSQFMQCPRESHLSTLHHQYRAMAQASAEVTWLVRLLADLGIDDLQPVTLFCDNTSAIHIIKNPVFHERIKHINIYCHFTKEKILHGLISLSHVPTSE</sequence>
<dbReference type="SUPFAM" id="SSF56672">
    <property type="entry name" value="DNA/RNA polymerases"/>
    <property type="match status" value="1"/>
</dbReference>
<reference evidence="2 3" key="1">
    <citation type="submission" date="2024-01" db="EMBL/GenBank/DDBJ databases">
        <title>The complete chloroplast genome sequence of Lithospermum erythrorhizon: insights into the phylogenetic relationship among Boraginaceae species and the maternal lineages of purple gromwells.</title>
        <authorList>
            <person name="Okada T."/>
            <person name="Watanabe K."/>
        </authorList>
    </citation>
    <scope>NUCLEOTIDE SEQUENCE [LARGE SCALE GENOMIC DNA]</scope>
</reference>
<evidence type="ECO:0000313" key="3">
    <source>
        <dbReference type="Proteomes" id="UP001454036"/>
    </source>
</evidence>
<organism evidence="2 3">
    <name type="scientific">Lithospermum erythrorhizon</name>
    <name type="common">Purple gromwell</name>
    <name type="synonym">Lithospermum officinale var. erythrorhizon</name>
    <dbReference type="NCBI Taxonomy" id="34254"/>
    <lineage>
        <taxon>Eukaryota</taxon>
        <taxon>Viridiplantae</taxon>
        <taxon>Streptophyta</taxon>
        <taxon>Embryophyta</taxon>
        <taxon>Tracheophyta</taxon>
        <taxon>Spermatophyta</taxon>
        <taxon>Magnoliopsida</taxon>
        <taxon>eudicotyledons</taxon>
        <taxon>Gunneridae</taxon>
        <taxon>Pentapetalae</taxon>
        <taxon>asterids</taxon>
        <taxon>lamiids</taxon>
        <taxon>Boraginales</taxon>
        <taxon>Boraginaceae</taxon>
        <taxon>Boraginoideae</taxon>
        <taxon>Lithospermeae</taxon>
        <taxon>Lithospermum</taxon>
    </lineage>
</organism>
<keyword evidence="3" id="KW-1185">Reference proteome</keyword>
<evidence type="ECO:0000259" key="1">
    <source>
        <dbReference type="Pfam" id="PF07727"/>
    </source>
</evidence>
<name>A0AAV3RYD2_LITER</name>
<comment type="caution">
    <text evidence="2">The sequence shown here is derived from an EMBL/GenBank/DDBJ whole genome shotgun (WGS) entry which is preliminary data.</text>
</comment>
<gene>
    <name evidence="2" type="ORF">LIER_34044</name>
</gene>
<dbReference type="Proteomes" id="UP001454036">
    <property type="component" value="Unassembled WGS sequence"/>
</dbReference>
<dbReference type="InterPro" id="IPR043502">
    <property type="entry name" value="DNA/RNA_pol_sf"/>
</dbReference>
<feature type="domain" description="Reverse transcriptase Ty1/copia-type" evidence="1">
    <location>
        <begin position="177"/>
        <end position="289"/>
    </location>
</feature>
<accession>A0AAV3RYD2</accession>
<dbReference type="Pfam" id="PF07727">
    <property type="entry name" value="RVT_2"/>
    <property type="match status" value="1"/>
</dbReference>
<keyword evidence="2" id="KW-0812">Transmembrane</keyword>
<proteinExistence type="predicted"/>
<dbReference type="PANTHER" id="PTHR11439:SF469">
    <property type="entry name" value="REVERSE TRANSCRIPTASE TY1_COPIA-TYPE DOMAIN-CONTAINING PROTEIN"/>
    <property type="match status" value="1"/>
</dbReference>
<keyword evidence="2" id="KW-0675">Receptor</keyword>
<dbReference type="AlphaFoldDB" id="A0AAV3RYD2"/>